<dbReference type="Gene3D" id="3.40.50.300">
    <property type="entry name" value="P-loop containing nucleotide triphosphate hydrolases"/>
    <property type="match status" value="1"/>
</dbReference>
<dbReference type="Pfam" id="PF01656">
    <property type="entry name" value="CbiA"/>
    <property type="match status" value="1"/>
</dbReference>
<evidence type="ECO:0000259" key="2">
    <source>
        <dbReference type="Pfam" id="PF01656"/>
    </source>
</evidence>
<feature type="compositionally biased region" description="Polar residues" evidence="1">
    <location>
        <begin position="348"/>
        <end position="386"/>
    </location>
</feature>
<evidence type="ECO:0000256" key="1">
    <source>
        <dbReference type="SAM" id="MobiDB-lite"/>
    </source>
</evidence>
<dbReference type="Proteomes" id="UP000059574">
    <property type="component" value="Chromosome"/>
</dbReference>
<protein>
    <recommendedName>
        <fullName evidence="2">CobQ/CobB/MinD/ParA nucleotide binding domain-containing protein</fullName>
    </recommendedName>
</protein>
<feature type="domain" description="CobQ/CobB/MinD/ParA nucleotide binding" evidence="2">
    <location>
        <begin position="418"/>
        <end position="643"/>
    </location>
</feature>
<feature type="compositionally biased region" description="Basic and acidic residues" evidence="1">
    <location>
        <begin position="314"/>
        <end position="327"/>
    </location>
</feature>
<feature type="compositionally biased region" description="Basic and acidic residues" evidence="1">
    <location>
        <begin position="163"/>
        <end position="174"/>
    </location>
</feature>
<dbReference type="InterPro" id="IPR027417">
    <property type="entry name" value="P-loop_NTPase"/>
</dbReference>
<proteinExistence type="predicted"/>
<reference evidence="4" key="1">
    <citation type="submission" date="2015-11" db="EMBL/GenBank/DDBJ databases">
        <authorList>
            <person name="Kumar R."/>
            <person name="Singh D."/>
            <person name="Swarnkar M.K."/>
            <person name="Singh A.K."/>
            <person name="Kumar S."/>
        </authorList>
    </citation>
    <scope>NUCLEOTIDE SEQUENCE [LARGE SCALE GENOMIC DNA]</scope>
    <source>
        <strain evidence="4">ERGS4:06</strain>
    </source>
</reference>
<feature type="compositionally biased region" description="Basic residues" evidence="1">
    <location>
        <begin position="205"/>
        <end position="217"/>
    </location>
</feature>
<accession>A0A0S2LYM4</accession>
<dbReference type="InterPro" id="IPR002586">
    <property type="entry name" value="CobQ/CobB/MinD/ParA_Nub-bd_dom"/>
</dbReference>
<dbReference type="AlphaFoldDB" id="A0A0S2LYM4"/>
<feature type="compositionally biased region" description="Basic and acidic residues" evidence="1">
    <location>
        <begin position="226"/>
        <end position="244"/>
    </location>
</feature>
<gene>
    <name evidence="3" type="ORF">AS189_07105</name>
</gene>
<evidence type="ECO:0000313" key="3">
    <source>
        <dbReference type="EMBL" id="ALO66299.1"/>
    </source>
</evidence>
<reference evidence="3 4" key="2">
    <citation type="journal article" date="2016" name="J. Biotechnol.">
        <title>Complete genome sequence of Arthrobacter alpinus ERGS4:06, a yellow pigmented bacterium tolerant to cold and radiations isolated from Sikkim Himalaya.</title>
        <authorList>
            <person name="Kumar R."/>
            <person name="Singh D."/>
            <person name="Swarnkar M.K."/>
            <person name="Singh A.K."/>
            <person name="Kumar S."/>
        </authorList>
    </citation>
    <scope>NUCLEOTIDE SEQUENCE [LARGE SCALE GENOMIC DNA]</scope>
    <source>
        <strain evidence="3 4">ERGS4:06</strain>
    </source>
</reference>
<feature type="region of interest" description="Disordered" evidence="1">
    <location>
        <begin position="314"/>
        <end position="407"/>
    </location>
</feature>
<name>A0A0S2LYM4_9MICC</name>
<evidence type="ECO:0000313" key="4">
    <source>
        <dbReference type="Proteomes" id="UP000059574"/>
    </source>
</evidence>
<sequence>MEPRSRTVNEASKNEASKNEKLNAVTVIAVGDTSGGVIAELGKIHGSVRIVRRCPELAELLAACQNGLAQAAVVAEGAGILSATLVDRLAAVGVTVIAVAATPEEAQRLRSLGASPVTEQVTPERLGQVVIAAVQSRRQLDAAGYAVPTLPTGGAVPVLNPFQDKDKDKDKDDDASPVPADTGSTVGSTAADVRSMGAGDGPAHLSRRAARGAKRLAAKNMPPKAQSEKGRQASRSPSDDERPEMLGADALTTDPGALGKVVPSRVVPGGADPTMPDHAISAAEEPVGGGFADPAGSVHDRSASLWGRMRQRFQHDDKNHGQPDDTNPRLPGAKNSTESGGRSHGPAGSQTHGRTTQKAHGQSTGEGSGKSTSQTPARRVPSTATEPASRPVSRPAAQPPTTVRPERSTLVALWGPIGSPGRTTVAINLAAEHAAAGMSVMVIDADSYGASIAAALGLLEESASFAQACRVADQGALSAAQFSAIATKVVFSGGTFSLLTGLTRPDRWPELRAAAVLRVLKLARESAQLVVVDCGFSLENDEELSYDTVAPRRNGATLTVLAEADIIYAVGSGDPVGIPRLIRGMQELEQACPGAHVEVVVNKVRHKAAGRAPEKALAQAWERFGPAQPISHFLPWDPDLSDKALLEGRLLLEIAPEAPLRKGIRGIHCAAVQQNAEIAVSSATAKP</sequence>
<feature type="region of interest" description="Disordered" evidence="1">
    <location>
        <begin position="153"/>
        <end position="299"/>
    </location>
</feature>
<organism evidence="3 4">
    <name type="scientific">Arthrobacter alpinus</name>
    <dbReference type="NCBI Taxonomy" id="656366"/>
    <lineage>
        <taxon>Bacteria</taxon>
        <taxon>Bacillati</taxon>
        <taxon>Actinomycetota</taxon>
        <taxon>Actinomycetes</taxon>
        <taxon>Micrococcales</taxon>
        <taxon>Micrococcaceae</taxon>
        <taxon>Arthrobacter</taxon>
    </lineage>
</organism>
<dbReference type="SUPFAM" id="SSF52540">
    <property type="entry name" value="P-loop containing nucleoside triphosphate hydrolases"/>
    <property type="match status" value="1"/>
</dbReference>
<dbReference type="EMBL" id="CP013200">
    <property type="protein sequence ID" value="ALO66299.1"/>
    <property type="molecule type" value="Genomic_DNA"/>
</dbReference>